<reference evidence="1 2" key="1">
    <citation type="submission" date="2024-06" db="EMBL/GenBank/DDBJ databases">
        <authorList>
            <person name="Li F."/>
        </authorList>
    </citation>
    <scope>NUCLEOTIDE SEQUENCE [LARGE SCALE GENOMIC DNA]</scope>
    <source>
        <strain evidence="1 2">GXAS 311</strain>
    </source>
</reference>
<dbReference type="Proteomes" id="UP001548189">
    <property type="component" value="Unassembled WGS sequence"/>
</dbReference>
<protein>
    <recommendedName>
        <fullName evidence="3">Helix-turn-helix domain-containing protein</fullName>
    </recommendedName>
</protein>
<dbReference type="EMBL" id="JBEVCJ010000173">
    <property type="protein sequence ID" value="MET1257668.1"/>
    <property type="molecule type" value="Genomic_DNA"/>
</dbReference>
<evidence type="ECO:0000313" key="1">
    <source>
        <dbReference type="EMBL" id="MET1257668.1"/>
    </source>
</evidence>
<proteinExistence type="predicted"/>
<evidence type="ECO:0008006" key="3">
    <source>
        <dbReference type="Google" id="ProtNLM"/>
    </source>
</evidence>
<dbReference type="RefSeq" id="WP_353898248.1">
    <property type="nucleotide sequence ID" value="NZ_JBEVCJ010000173.1"/>
</dbReference>
<accession>A0ABV2C0G7</accession>
<name>A0ABV2C0G7_9GAMM</name>
<organism evidence="1 2">
    <name type="scientific">Aliikangiella maris</name>
    <dbReference type="NCBI Taxonomy" id="3162458"/>
    <lineage>
        <taxon>Bacteria</taxon>
        <taxon>Pseudomonadati</taxon>
        <taxon>Pseudomonadota</taxon>
        <taxon>Gammaproteobacteria</taxon>
        <taxon>Oceanospirillales</taxon>
        <taxon>Pleioneaceae</taxon>
        <taxon>Aliikangiella</taxon>
    </lineage>
</organism>
<feature type="non-terminal residue" evidence="1">
    <location>
        <position position="155"/>
    </location>
</feature>
<sequence length="155" mass="18245">LMHQKTKTPPLEIRLRVLAAIDYAPGNSIRQRIQSVSQQTFVDQSSGNIYQFTWRTISTWLYRYKSQGVTTLERTVRSDKIKHRKVTIAQQAEAINEALPRLRENKVGRIPKSTLYRCLLAHNFFTRQQLAPTTFYRFVRENDLLNKHTTQKLRV</sequence>
<feature type="non-terminal residue" evidence="1">
    <location>
        <position position="1"/>
    </location>
</feature>
<keyword evidence="2" id="KW-1185">Reference proteome</keyword>
<gene>
    <name evidence="1" type="ORF">ABVT43_21230</name>
</gene>
<evidence type="ECO:0000313" key="2">
    <source>
        <dbReference type="Proteomes" id="UP001548189"/>
    </source>
</evidence>
<comment type="caution">
    <text evidence="1">The sequence shown here is derived from an EMBL/GenBank/DDBJ whole genome shotgun (WGS) entry which is preliminary data.</text>
</comment>